<dbReference type="GO" id="GO:0006952">
    <property type="term" value="P:defense response"/>
    <property type="evidence" value="ECO:0007669"/>
    <property type="project" value="UniProtKB-KW"/>
</dbReference>
<dbReference type="Gene3D" id="1.20.5.4130">
    <property type="match status" value="1"/>
</dbReference>
<dbReference type="InterPro" id="IPR057135">
    <property type="entry name" value="At4g27190-like_LRR"/>
</dbReference>
<dbReference type="PRINTS" id="PR00301">
    <property type="entry name" value="HEATSHOCK70"/>
</dbReference>
<dbReference type="Gene3D" id="3.30.420.40">
    <property type="match status" value="1"/>
</dbReference>
<keyword evidence="5" id="KW-0067">ATP-binding</keyword>
<dbReference type="SUPFAM" id="SSF52058">
    <property type="entry name" value="L domain-like"/>
    <property type="match status" value="1"/>
</dbReference>
<dbReference type="SUPFAM" id="SSF53067">
    <property type="entry name" value="Actin-like ATPase domain"/>
    <property type="match status" value="2"/>
</dbReference>
<feature type="domain" description="Disease resistance protein At4g27190-like leucine-rich repeats" evidence="8">
    <location>
        <begin position="710"/>
        <end position="825"/>
    </location>
</feature>
<evidence type="ECO:0000256" key="4">
    <source>
        <dbReference type="ARBA" id="ARBA00022821"/>
    </source>
</evidence>
<organism evidence="10">
    <name type="scientific">Fagus sylvatica</name>
    <name type="common">Beechnut</name>
    <dbReference type="NCBI Taxonomy" id="28930"/>
    <lineage>
        <taxon>Eukaryota</taxon>
        <taxon>Viridiplantae</taxon>
        <taxon>Streptophyta</taxon>
        <taxon>Embryophyta</taxon>
        <taxon>Tracheophyta</taxon>
        <taxon>Spermatophyta</taxon>
        <taxon>Magnoliopsida</taxon>
        <taxon>eudicotyledons</taxon>
        <taxon>Gunneridae</taxon>
        <taxon>Pentapetalae</taxon>
        <taxon>rosids</taxon>
        <taxon>fabids</taxon>
        <taxon>Fagales</taxon>
        <taxon>Fagaceae</taxon>
        <taxon>Fagus</taxon>
    </lineage>
</organism>
<dbReference type="Pfam" id="PF00012">
    <property type="entry name" value="HSP70"/>
    <property type="match status" value="3"/>
</dbReference>
<dbReference type="InterPro" id="IPR013126">
    <property type="entry name" value="Hsp_70_fam"/>
</dbReference>
<dbReference type="InterPro" id="IPR041118">
    <property type="entry name" value="Rx_N"/>
</dbReference>
<evidence type="ECO:0000256" key="3">
    <source>
        <dbReference type="ARBA" id="ARBA00022741"/>
    </source>
</evidence>
<dbReference type="SUPFAM" id="SSF52540">
    <property type="entry name" value="P-loop containing nucleoside triphosphate hydrolases"/>
    <property type="match status" value="1"/>
</dbReference>
<dbReference type="GO" id="GO:0005524">
    <property type="term" value="F:ATP binding"/>
    <property type="evidence" value="ECO:0007669"/>
    <property type="project" value="UniProtKB-KW"/>
</dbReference>
<dbReference type="Gene3D" id="1.20.1270.10">
    <property type="match status" value="1"/>
</dbReference>
<dbReference type="InterPro" id="IPR056789">
    <property type="entry name" value="LRR_R13L1-DRL21"/>
</dbReference>
<dbReference type="Gene3D" id="3.80.10.10">
    <property type="entry name" value="Ribonuclease Inhibitor"/>
    <property type="match status" value="3"/>
</dbReference>
<feature type="domain" description="R13L1/DRL21-like LRR repeat region" evidence="9">
    <location>
        <begin position="451"/>
        <end position="577"/>
    </location>
</feature>
<dbReference type="PANTHER" id="PTHR36766">
    <property type="entry name" value="PLANT BROAD-SPECTRUM MILDEW RESISTANCE PROTEIN RPW8"/>
    <property type="match status" value="1"/>
</dbReference>
<dbReference type="InterPro" id="IPR032675">
    <property type="entry name" value="LRR_dom_sf"/>
</dbReference>
<evidence type="ECO:0000256" key="1">
    <source>
        <dbReference type="ARBA" id="ARBA00022614"/>
    </source>
</evidence>
<dbReference type="InterPro" id="IPR029048">
    <property type="entry name" value="HSP70_C_sf"/>
</dbReference>
<dbReference type="SUPFAM" id="SSF100920">
    <property type="entry name" value="Heat shock protein 70kD (HSP70), peptide-binding domain"/>
    <property type="match status" value="2"/>
</dbReference>
<dbReference type="InterPro" id="IPR043129">
    <property type="entry name" value="ATPase_NBD"/>
</dbReference>
<dbReference type="GO" id="GO:0043531">
    <property type="term" value="F:ADP binding"/>
    <property type="evidence" value="ECO:0007669"/>
    <property type="project" value="InterPro"/>
</dbReference>
<protein>
    <submittedName>
        <fullName evidence="10">Uncharacterized protein</fullName>
    </submittedName>
</protein>
<evidence type="ECO:0000256" key="2">
    <source>
        <dbReference type="ARBA" id="ARBA00022737"/>
    </source>
</evidence>
<keyword evidence="2" id="KW-0677">Repeat</keyword>
<accession>A0A2N9HTN7</accession>
<feature type="domain" description="Disease resistance N-terminal" evidence="7">
    <location>
        <begin position="11"/>
        <end position="96"/>
    </location>
</feature>
<dbReference type="Pfam" id="PF23247">
    <property type="entry name" value="LRR_RPS2"/>
    <property type="match status" value="1"/>
</dbReference>
<dbReference type="InterPro" id="IPR002182">
    <property type="entry name" value="NB-ARC"/>
</dbReference>
<keyword evidence="3" id="KW-0547">Nucleotide-binding</keyword>
<dbReference type="SUPFAM" id="SSF100934">
    <property type="entry name" value="Heat shock protein 70kD (HSP70), C-terminal subdomain"/>
    <property type="match status" value="1"/>
</dbReference>
<proteinExistence type="predicted"/>
<evidence type="ECO:0000256" key="5">
    <source>
        <dbReference type="ARBA" id="ARBA00022840"/>
    </source>
</evidence>
<name>A0A2N9HTN7_FAGSY</name>
<dbReference type="Gene3D" id="3.40.50.300">
    <property type="entry name" value="P-loop containing nucleotide triphosphate hydrolases"/>
    <property type="match status" value="1"/>
</dbReference>
<evidence type="ECO:0000259" key="6">
    <source>
        <dbReference type="Pfam" id="PF00931"/>
    </source>
</evidence>
<dbReference type="GO" id="GO:0140662">
    <property type="term" value="F:ATP-dependent protein folding chaperone"/>
    <property type="evidence" value="ECO:0007669"/>
    <property type="project" value="InterPro"/>
</dbReference>
<dbReference type="FunFam" id="1.20.1270.10:FF:000001">
    <property type="entry name" value="Molecular chaperone DnaK"/>
    <property type="match status" value="1"/>
</dbReference>
<dbReference type="Pfam" id="PF25019">
    <property type="entry name" value="LRR_R13L1-DRL21"/>
    <property type="match status" value="1"/>
</dbReference>
<evidence type="ECO:0000313" key="10">
    <source>
        <dbReference type="EMBL" id="SPD15345.1"/>
    </source>
</evidence>
<evidence type="ECO:0000259" key="9">
    <source>
        <dbReference type="Pfam" id="PF25019"/>
    </source>
</evidence>
<keyword evidence="4" id="KW-0611">Plant defense</keyword>
<reference evidence="10" key="1">
    <citation type="submission" date="2018-02" db="EMBL/GenBank/DDBJ databases">
        <authorList>
            <person name="Cohen D.B."/>
            <person name="Kent A.D."/>
        </authorList>
    </citation>
    <scope>NUCLEOTIDE SEQUENCE</scope>
</reference>
<dbReference type="FunFam" id="3.90.640.10:FF:000003">
    <property type="entry name" value="Molecular chaperone DnaK"/>
    <property type="match status" value="2"/>
</dbReference>
<dbReference type="GO" id="GO:0051707">
    <property type="term" value="P:response to other organism"/>
    <property type="evidence" value="ECO:0007669"/>
    <property type="project" value="UniProtKB-ARBA"/>
</dbReference>
<dbReference type="Pfam" id="PF00931">
    <property type="entry name" value="NB-ARC"/>
    <property type="match status" value="1"/>
</dbReference>
<dbReference type="Gene3D" id="3.90.640.10">
    <property type="entry name" value="Actin, Chain A, domain 4"/>
    <property type="match status" value="1"/>
</dbReference>
<dbReference type="Gene3D" id="2.60.34.10">
    <property type="entry name" value="Substrate Binding Domain Of DNAk, Chain A, domain 1"/>
    <property type="match status" value="2"/>
</dbReference>
<dbReference type="CDD" id="cd14798">
    <property type="entry name" value="RX-CC_like"/>
    <property type="match status" value="1"/>
</dbReference>
<dbReference type="PANTHER" id="PTHR36766:SF38">
    <property type="entry name" value="DISEASE RESISTANCE PROTEIN RGA3"/>
    <property type="match status" value="1"/>
</dbReference>
<dbReference type="InterPro" id="IPR027417">
    <property type="entry name" value="P-loop_NTPase"/>
</dbReference>
<dbReference type="SUPFAM" id="SSF52047">
    <property type="entry name" value="RNI-like"/>
    <property type="match status" value="1"/>
</dbReference>
<dbReference type="InterPro" id="IPR029047">
    <property type="entry name" value="HSP70_peptide-bd_sf"/>
</dbReference>
<dbReference type="InterPro" id="IPR038005">
    <property type="entry name" value="RX-like_CC"/>
</dbReference>
<dbReference type="Pfam" id="PF18052">
    <property type="entry name" value="Rx_N"/>
    <property type="match status" value="1"/>
</dbReference>
<keyword evidence="1" id="KW-0433">Leucine-rich repeat</keyword>
<gene>
    <name evidence="10" type="ORF">FSB_LOCUS43227</name>
</gene>
<evidence type="ECO:0000259" key="7">
    <source>
        <dbReference type="Pfam" id="PF18052"/>
    </source>
</evidence>
<dbReference type="EMBL" id="OIVN01004080">
    <property type="protein sequence ID" value="SPD15345.1"/>
    <property type="molecule type" value="Genomic_DNA"/>
</dbReference>
<evidence type="ECO:0000259" key="8">
    <source>
        <dbReference type="Pfam" id="PF23247"/>
    </source>
</evidence>
<sequence>MAEGLLFGVAQTMIENLGSQIFKEIGSLWGVKDEFEKIKNTVSTIRAVLLDAAEQQSHNHQVRDWLEKLKDAVYDADDLLGEFSTEAMRRSIVSGNFAKEVRTFLSSSNPLAFCLEMSRKIKTMRKKLDAIVEDRKKFHLKEDHAEPHVTVRTKRETYSFVLDEKVIGREEDKRAIIELLLESNVEDNVSVIPIVGLGGLGKTTLAQYVFNDKDVEKYFELKMWVCVSDPFELEIIVKNILASANDNTPQNLKLEQLQIRLREKIHNKKYLLVLDDVWNEDREKWLELKDLLTGGSKGKGYKIRTFLQTFDEFKIHRDVHDDSMLNTLILSFKCLRALDLHALGITVVPNSIGKLIHLKYLDLSYCTTETLPGSITRLWNLQTLKLKCCWNLKELPKNIKALVNLRHLDNSDCDDLSHMPSGLGQMTRLQTLALFVVSNENPSISKNVSGLGKLNGLNNLRGTLEIIHLERVKDANSESKAAKLWDKKHLEKLELRWYDSNQIDNAGDDDEKSLEGLQPHQNLKSLNVNGYGGGIFSNWLSLLTNLVDLNLMKCKRCRHLPPLSQLPSLESLSLINMKDLEYISERDISEEVPTSFFPSLNSLEITHCRNLKGWWRNASTPDHQQHQHHHSLPSFPLLSSLHIWNCPNLISMPLFPNLEWLYLRVASFKPLQQTMEMSSSLPSSSPSPLSKLKTLDLTCIEDLPDEWLLNLNSLNILFIDRCRRLTSLSGGLRYLTSLETLTIERCNEFSPLSDVDDDDGMEWKRLNCLRHLEFNELPKLKCLPAGLQHIATLQYLKISGCHNLMSLPDWMCCLSSLENLRIMDCPQLMEKYGRRIGEDWDKIAHIPHIVIEVVAISETNRLDTFRIWQADVAKKLVGNGPRLLAPLDLNVFQKDDLVQCYYRNFEFGNRQEFNSAFLEVGDGVFEVLSTSGDTHLGGDDIDKRIVDWLAQNFKRDEGIDLLKDKQALQHLTETAEKAKMELSSLTQTNISLPFITTTTDGPKHIDTTLTRVKFEEFCSDLLDRNTTLPTSKSEMFSNAADGQTRVEMNVYHGEREFVRDNKSLGSFCLDSVPPAPRGVPQIEVKFDIDANGILSVTAVDKGTGKKQDITITGASTLPSDELDMMVKEAVKFAKEDKEKRDTIDTKNQADSVLYQTEKQLKELGDKIPGPVKDKVEAKVKELKDATSSGSTQAIKDAKAALNQEVMQLGQSIYSQPSQPVCSDDFLLYLILDVEEIGSTEQIERIIDWLAQNFKREQALRLTETTEKAKMKLSSLTQTNISLPFITATADGPKHIDTTLTRVKFEELCSDLLDRYAFWQLLLAGFNAKLSFKDDYKEPNVTVNPDEVVALGAAIQAGVLAGEVSDIVLLDVTPLSLRLETLRGVMTKIIPKNTTLPTSKSEVFSTAADGQTSVEINVCQGEREFVRDNESLGSFRLDGIPRAPCGVP</sequence>
<feature type="domain" description="NB-ARC" evidence="6">
    <location>
        <begin position="170"/>
        <end position="287"/>
    </location>
</feature>